<evidence type="ECO:0000256" key="15">
    <source>
        <dbReference type="ARBA" id="ARBA00048766"/>
    </source>
</evidence>
<keyword evidence="5" id="KW-0677">Repeat</keyword>
<keyword evidence="9 16" id="KW-0326">Glycosidase</keyword>
<evidence type="ECO:0000256" key="2">
    <source>
        <dbReference type="ARBA" id="ARBA00008834"/>
    </source>
</evidence>
<dbReference type="GO" id="GO:0071555">
    <property type="term" value="P:cell wall organization"/>
    <property type="evidence" value="ECO:0007669"/>
    <property type="project" value="UniProtKB-KW"/>
</dbReference>
<dbReference type="EC" id="3.2.1.67" evidence="12"/>
<evidence type="ECO:0000313" key="18">
    <source>
        <dbReference type="EMBL" id="PLB38411.1"/>
    </source>
</evidence>
<dbReference type="STRING" id="41067.A0A2I2FCR3"/>
<comment type="subcellular location">
    <subcellularLocation>
        <location evidence="1">Secreted</location>
    </subcellularLocation>
</comment>
<keyword evidence="7" id="KW-1015">Disulfide bond</keyword>
<dbReference type="PANTHER" id="PTHR31736">
    <property type="match status" value="1"/>
</dbReference>
<evidence type="ECO:0000313" key="19">
    <source>
        <dbReference type="Proteomes" id="UP000234585"/>
    </source>
</evidence>
<keyword evidence="4 17" id="KW-0732">Signal</keyword>
<keyword evidence="6 16" id="KW-0378">Hydrolase</keyword>
<dbReference type="EMBL" id="KZ559136">
    <property type="protein sequence ID" value="PLB38411.1"/>
    <property type="molecule type" value="Genomic_DNA"/>
</dbReference>
<proteinExistence type="inferred from homology"/>
<evidence type="ECO:0000256" key="4">
    <source>
        <dbReference type="ARBA" id="ARBA00022729"/>
    </source>
</evidence>
<keyword evidence="3" id="KW-0964">Secreted</keyword>
<dbReference type="InterPro" id="IPR000743">
    <property type="entry name" value="Glyco_hydro_28"/>
</dbReference>
<comment type="similarity">
    <text evidence="2 16">Belongs to the glycosyl hydrolase 28 family.</text>
</comment>
<evidence type="ECO:0000256" key="7">
    <source>
        <dbReference type="ARBA" id="ARBA00023157"/>
    </source>
</evidence>
<dbReference type="GeneID" id="36524510"/>
<dbReference type="SUPFAM" id="SSF51126">
    <property type="entry name" value="Pectin lyase-like"/>
    <property type="match status" value="1"/>
</dbReference>
<dbReference type="Gene3D" id="2.160.20.10">
    <property type="entry name" value="Single-stranded right-handed beta-helix, Pectin lyase-like"/>
    <property type="match status" value="1"/>
</dbReference>
<accession>A0A2I2FCR3</accession>
<evidence type="ECO:0000256" key="12">
    <source>
        <dbReference type="ARBA" id="ARBA00038933"/>
    </source>
</evidence>
<dbReference type="Proteomes" id="UP000234585">
    <property type="component" value="Unassembled WGS sequence"/>
</dbReference>
<evidence type="ECO:0000256" key="14">
    <source>
        <dbReference type="ARBA" id="ARBA00042262"/>
    </source>
</evidence>
<evidence type="ECO:0000256" key="9">
    <source>
        <dbReference type="ARBA" id="ARBA00023295"/>
    </source>
</evidence>
<keyword evidence="8" id="KW-0325">Glycoprotein</keyword>
<evidence type="ECO:0000256" key="8">
    <source>
        <dbReference type="ARBA" id="ARBA00023180"/>
    </source>
</evidence>
<reference evidence="18 19" key="1">
    <citation type="submission" date="2017-12" db="EMBL/GenBank/DDBJ databases">
        <authorList>
            <consortium name="DOE Joint Genome Institute"/>
            <person name="Haridas S."/>
            <person name="Kjaerbolling I."/>
            <person name="Vesth T.C."/>
            <person name="Frisvad J.C."/>
            <person name="Nybo J.L."/>
            <person name="Theobald S."/>
            <person name="Kuo A."/>
            <person name="Bowyer P."/>
            <person name="Matsuda Y."/>
            <person name="Mondo S."/>
            <person name="Lyhne E.K."/>
            <person name="Kogle M.E."/>
            <person name="Clum A."/>
            <person name="Lipzen A."/>
            <person name="Salamov A."/>
            <person name="Ngan C.Y."/>
            <person name="Daum C."/>
            <person name="Chiniquy J."/>
            <person name="Barry K."/>
            <person name="LaButti K."/>
            <person name="Simmons B.A."/>
            <person name="Magnuson J.K."/>
            <person name="Mortensen U.H."/>
            <person name="Larsen T.O."/>
            <person name="Grigoriev I.V."/>
            <person name="Baker S.E."/>
            <person name="Andersen M.R."/>
            <person name="Nordberg H.P."/>
            <person name="Cantor M.N."/>
            <person name="Hua S.X."/>
        </authorList>
    </citation>
    <scope>NUCLEOTIDE SEQUENCE [LARGE SCALE GENOMIC DNA]</scope>
    <source>
        <strain evidence="18 19">CBS 102.13</strain>
    </source>
</reference>
<dbReference type="InterPro" id="IPR012334">
    <property type="entry name" value="Pectin_lyas_fold"/>
</dbReference>
<keyword evidence="10" id="KW-0961">Cell wall biogenesis/degradation</keyword>
<comment type="function">
    <text evidence="11">Specific in hydrolyzing the terminal glycosidic bond of polygalacturonic acid and oligogalacturonates.</text>
</comment>
<name>A0A2I2FCR3_ASPCN</name>
<keyword evidence="18" id="KW-0456">Lyase</keyword>
<dbReference type="GO" id="GO:0047911">
    <property type="term" value="F:galacturan 1,4-alpha-galacturonidase activity"/>
    <property type="evidence" value="ECO:0007669"/>
    <property type="project" value="UniProtKB-EC"/>
</dbReference>
<evidence type="ECO:0000256" key="11">
    <source>
        <dbReference type="ARBA" id="ARBA00037312"/>
    </source>
</evidence>
<evidence type="ECO:0000256" key="6">
    <source>
        <dbReference type="ARBA" id="ARBA00022801"/>
    </source>
</evidence>
<evidence type="ECO:0000256" key="10">
    <source>
        <dbReference type="ARBA" id="ARBA00023316"/>
    </source>
</evidence>
<evidence type="ECO:0000256" key="16">
    <source>
        <dbReference type="RuleBase" id="RU361169"/>
    </source>
</evidence>
<evidence type="ECO:0000256" key="5">
    <source>
        <dbReference type="ARBA" id="ARBA00022737"/>
    </source>
</evidence>
<dbReference type="InterPro" id="IPR011050">
    <property type="entry name" value="Pectin_lyase_fold/virulence"/>
</dbReference>
<dbReference type="Pfam" id="PF00295">
    <property type="entry name" value="Glyco_hydro_28"/>
    <property type="match status" value="1"/>
</dbReference>
<dbReference type="RefSeq" id="XP_024672423.1">
    <property type="nucleotide sequence ID" value="XM_024817350.1"/>
</dbReference>
<evidence type="ECO:0000256" key="1">
    <source>
        <dbReference type="ARBA" id="ARBA00004613"/>
    </source>
</evidence>
<dbReference type="GO" id="GO:0004650">
    <property type="term" value="F:polygalacturonase activity"/>
    <property type="evidence" value="ECO:0007669"/>
    <property type="project" value="InterPro"/>
</dbReference>
<sequence>MLLSKPTLLALSLLFQHAWSLPSSSHGAHHPRSKKCVIPSQYRSSHGTADDTPAIARAFAQCATDSTIIFQHGVNYNLFTPLTATNLSNVEIRMHGNLHLPQDIPTVQAIVASGTATWITLSGPRIDWTGSPDPQTSWINSYGQAWWDANPPNSKGLPNRPHLISYTTSDASISHFRSRKPIAWTMKLHGSDITVRHAIVDALSTSFSSFPFNTDGFDVQGTHISITNSTFHNGDDAIAIGSPSHDILFAHNTLGYETHGMSIGSLGKDPSAPANISNLLFTDITVAGGLYAARFKSWSGGAGLVRNVTWQDVRVHNVSFPIFVTQSYTDQNAERPPPPDPSSAVMMEDFTWSDFTGDINTFNPGDGSCVSDPCWYDVGLPNLNHTEAVIIQCHTERSCRNFVTEDIRLRPQNREPAAVVCLNATAGLNPDLGFDCRNGTFVETSV</sequence>
<protein>
    <recommendedName>
        <fullName evidence="12">galacturonan 1,4-alpha-galacturonidase</fullName>
        <ecNumber evidence="12">3.2.1.67</ecNumber>
    </recommendedName>
    <alternativeName>
        <fullName evidence="13">Galacturan 1,4-alpha-galacturonidase C</fullName>
    </alternativeName>
    <alternativeName>
        <fullName evidence="14">Poly(1,4-alpha-D-galacturonide)galacturonohydrolase C</fullName>
    </alternativeName>
</protein>
<dbReference type="PANTHER" id="PTHR31736:SF11">
    <property type="entry name" value="EXOPOLYGALACTURONASE C-RELATED"/>
    <property type="match status" value="1"/>
</dbReference>
<dbReference type="OrthoDB" id="187139at2759"/>
<evidence type="ECO:0000256" key="3">
    <source>
        <dbReference type="ARBA" id="ARBA00022525"/>
    </source>
</evidence>
<comment type="catalytic activity">
    <reaction evidence="15">
        <text>[(1-&gt;4)-alpha-D-galacturonosyl](n) + H2O = alpha-D-galacturonate + [(1-&gt;4)-alpha-D-galacturonosyl](n-1)</text>
        <dbReference type="Rhea" id="RHEA:14117"/>
        <dbReference type="Rhea" id="RHEA-COMP:14570"/>
        <dbReference type="Rhea" id="RHEA-COMP:14572"/>
        <dbReference type="ChEBI" id="CHEBI:15377"/>
        <dbReference type="ChEBI" id="CHEBI:58658"/>
        <dbReference type="ChEBI" id="CHEBI:140523"/>
        <dbReference type="EC" id="3.2.1.67"/>
    </reaction>
</comment>
<evidence type="ECO:0000256" key="17">
    <source>
        <dbReference type="SAM" id="SignalP"/>
    </source>
</evidence>
<keyword evidence="19" id="KW-1185">Reference proteome</keyword>
<dbReference type="GO" id="GO:0005975">
    <property type="term" value="P:carbohydrate metabolic process"/>
    <property type="evidence" value="ECO:0007669"/>
    <property type="project" value="InterPro"/>
</dbReference>
<dbReference type="GO" id="GO:0016829">
    <property type="term" value="F:lyase activity"/>
    <property type="evidence" value="ECO:0007669"/>
    <property type="project" value="UniProtKB-KW"/>
</dbReference>
<feature type="chain" id="PRO_5014132379" description="galacturonan 1,4-alpha-galacturonidase" evidence="17">
    <location>
        <begin position="21"/>
        <end position="446"/>
    </location>
</feature>
<dbReference type="AlphaFoldDB" id="A0A2I2FCR3"/>
<feature type="signal peptide" evidence="17">
    <location>
        <begin position="1"/>
        <end position="20"/>
    </location>
</feature>
<dbReference type="GO" id="GO:0005576">
    <property type="term" value="C:extracellular region"/>
    <property type="evidence" value="ECO:0007669"/>
    <property type="project" value="UniProtKB-SubCell"/>
</dbReference>
<organism evidence="18 19">
    <name type="scientific">Aspergillus candidus</name>
    <dbReference type="NCBI Taxonomy" id="41067"/>
    <lineage>
        <taxon>Eukaryota</taxon>
        <taxon>Fungi</taxon>
        <taxon>Dikarya</taxon>
        <taxon>Ascomycota</taxon>
        <taxon>Pezizomycotina</taxon>
        <taxon>Eurotiomycetes</taxon>
        <taxon>Eurotiomycetidae</taxon>
        <taxon>Eurotiales</taxon>
        <taxon>Aspergillaceae</taxon>
        <taxon>Aspergillus</taxon>
        <taxon>Aspergillus subgen. Circumdati</taxon>
    </lineage>
</organism>
<evidence type="ECO:0000256" key="13">
    <source>
        <dbReference type="ARBA" id="ARBA00041474"/>
    </source>
</evidence>
<gene>
    <name evidence="18" type="ORF">BDW47DRAFT_131605</name>
</gene>